<evidence type="ECO:0000313" key="2">
    <source>
        <dbReference type="Proteomes" id="UP000237000"/>
    </source>
</evidence>
<sequence length="248" mass="28196">MDISGTQLYFDSRVLICINSNVKRHVVPSGVYDRGCSLSHYLFLLCAEALSSFIRHAEVESKLLGIKCSQSGPKEDTQLDLQNYLGLSRANSHEIYLGLLSVVGRNKRKTFSAIKDKLGINEVPLIYRRVYYGVGRVFYHALPSCDNLLKRNIVVTPHCARCRFVKEDLPHALFFVKLVKAFGSRIYAIALVQVLASVNANFEDVDDFFCSELEASVLRQGETEHRCFSSHRQMMGRPRRWTKLSVML</sequence>
<gene>
    <name evidence="1" type="ORF">TorRG33x02_049220</name>
</gene>
<accession>A0A2P5FNL2</accession>
<dbReference type="InParanoid" id="A0A2P5FNL2"/>
<evidence type="ECO:0000313" key="1">
    <source>
        <dbReference type="EMBL" id="PON99379.1"/>
    </source>
</evidence>
<reference evidence="2" key="1">
    <citation type="submission" date="2016-06" db="EMBL/GenBank/DDBJ databases">
        <title>Parallel loss of symbiosis genes in relatives of nitrogen-fixing non-legume Parasponia.</title>
        <authorList>
            <person name="Van Velzen R."/>
            <person name="Holmer R."/>
            <person name="Bu F."/>
            <person name="Rutten L."/>
            <person name="Van Zeijl A."/>
            <person name="Liu W."/>
            <person name="Santuari L."/>
            <person name="Cao Q."/>
            <person name="Sharma T."/>
            <person name="Shen D."/>
            <person name="Roswanjaya Y."/>
            <person name="Wardhani T."/>
            <person name="Kalhor M.S."/>
            <person name="Jansen J."/>
            <person name="Van den Hoogen J."/>
            <person name="Gungor B."/>
            <person name="Hartog M."/>
            <person name="Hontelez J."/>
            <person name="Verver J."/>
            <person name="Yang W.-C."/>
            <person name="Schijlen E."/>
            <person name="Repin R."/>
            <person name="Schilthuizen M."/>
            <person name="Schranz E."/>
            <person name="Heidstra R."/>
            <person name="Miyata K."/>
            <person name="Fedorova E."/>
            <person name="Kohlen W."/>
            <person name="Bisseling T."/>
            <person name="Smit S."/>
            <person name="Geurts R."/>
        </authorList>
    </citation>
    <scope>NUCLEOTIDE SEQUENCE [LARGE SCALE GENOMIC DNA]</scope>
    <source>
        <strain evidence="2">cv. RG33-2</strain>
    </source>
</reference>
<comment type="caution">
    <text evidence="1">The sequence shown here is derived from an EMBL/GenBank/DDBJ whole genome shotgun (WGS) entry which is preliminary data.</text>
</comment>
<organism evidence="1 2">
    <name type="scientific">Trema orientale</name>
    <name type="common">Charcoal tree</name>
    <name type="synonym">Celtis orientalis</name>
    <dbReference type="NCBI Taxonomy" id="63057"/>
    <lineage>
        <taxon>Eukaryota</taxon>
        <taxon>Viridiplantae</taxon>
        <taxon>Streptophyta</taxon>
        <taxon>Embryophyta</taxon>
        <taxon>Tracheophyta</taxon>
        <taxon>Spermatophyta</taxon>
        <taxon>Magnoliopsida</taxon>
        <taxon>eudicotyledons</taxon>
        <taxon>Gunneridae</taxon>
        <taxon>Pentapetalae</taxon>
        <taxon>rosids</taxon>
        <taxon>fabids</taxon>
        <taxon>Rosales</taxon>
        <taxon>Cannabaceae</taxon>
        <taxon>Trema</taxon>
    </lineage>
</organism>
<dbReference type="Proteomes" id="UP000237000">
    <property type="component" value="Unassembled WGS sequence"/>
</dbReference>
<keyword evidence="2" id="KW-1185">Reference proteome</keyword>
<dbReference type="EMBL" id="JXTC01000019">
    <property type="protein sequence ID" value="PON99379.1"/>
    <property type="molecule type" value="Genomic_DNA"/>
</dbReference>
<name>A0A2P5FNL2_TREOI</name>
<dbReference type="OrthoDB" id="851239at2759"/>
<protein>
    <submittedName>
        <fullName evidence="1">Uncharacterized protein</fullName>
    </submittedName>
</protein>
<proteinExistence type="predicted"/>
<dbReference type="AlphaFoldDB" id="A0A2P5FNL2"/>